<reference evidence="11 12" key="1">
    <citation type="submission" date="2014-03" db="EMBL/GenBank/DDBJ databases">
        <title>Draft Genome of Photorhabdus luminescens BA1, an Egyptian Isolate.</title>
        <authorList>
            <person name="Ghazal S."/>
            <person name="Hurst S.G.IV."/>
            <person name="Morris K."/>
            <person name="Thomas K."/>
            <person name="Tisa L.S."/>
        </authorList>
    </citation>
    <scope>NUCLEOTIDE SEQUENCE [LARGE SCALE GENOMIC DNA]</scope>
    <source>
        <strain evidence="11 12">BA1</strain>
    </source>
</reference>
<dbReference type="InterPro" id="IPR011990">
    <property type="entry name" value="TPR-like_helical_dom_sf"/>
</dbReference>
<evidence type="ECO:0000313" key="11">
    <source>
        <dbReference type="EMBL" id="EYU14165.1"/>
    </source>
</evidence>
<dbReference type="HAMAP" id="MF_01247">
    <property type="entry name" value="HTH_type_MalT"/>
    <property type="match status" value="1"/>
</dbReference>
<evidence type="ECO:0000313" key="12">
    <source>
        <dbReference type="Proteomes" id="UP000023464"/>
    </source>
</evidence>
<evidence type="ECO:0000256" key="7">
    <source>
        <dbReference type="ARBA" id="ARBA00023277"/>
    </source>
</evidence>
<dbReference type="PANTHER" id="PTHR44688">
    <property type="entry name" value="DNA-BINDING TRANSCRIPTIONAL ACTIVATOR DEVR_DOSR"/>
    <property type="match status" value="1"/>
</dbReference>
<evidence type="ECO:0000256" key="3">
    <source>
        <dbReference type="ARBA" id="ARBA00023015"/>
    </source>
</evidence>
<dbReference type="InterPro" id="IPR000792">
    <property type="entry name" value="Tscrpt_reg_LuxR_C"/>
</dbReference>
<keyword evidence="9" id="KW-0175">Coiled coil</keyword>
<proteinExistence type="inferred from homology"/>
<gene>
    <name evidence="8" type="primary">malT</name>
    <name evidence="11" type="ORF">BA1DRAFT_03294</name>
</gene>
<comment type="similarity">
    <text evidence="8">Belongs to the MalT family.</text>
</comment>
<dbReference type="EMBL" id="JFGV01000055">
    <property type="protein sequence ID" value="EYU14165.1"/>
    <property type="molecule type" value="Genomic_DNA"/>
</dbReference>
<dbReference type="Gene3D" id="1.25.40.10">
    <property type="entry name" value="Tetratricopeptide repeat domain"/>
    <property type="match status" value="1"/>
</dbReference>
<keyword evidence="7 8" id="KW-0119">Carbohydrate metabolism</keyword>
<dbReference type="Pfam" id="PF00196">
    <property type="entry name" value="GerE"/>
    <property type="match status" value="1"/>
</dbReference>
<feature type="binding site" evidence="8">
    <location>
        <begin position="39"/>
        <end position="46"/>
    </location>
    <ligand>
        <name>ATP</name>
        <dbReference type="ChEBI" id="CHEBI:30616"/>
    </ligand>
</feature>
<dbReference type="PANTHER" id="PTHR44688:SF16">
    <property type="entry name" value="DNA-BINDING TRANSCRIPTIONAL ACTIVATOR DEVR_DOSR"/>
    <property type="match status" value="1"/>
</dbReference>
<dbReference type="Pfam" id="PF17874">
    <property type="entry name" value="TPR_MalT"/>
    <property type="match status" value="1"/>
</dbReference>
<keyword evidence="1 8" id="KW-0547">Nucleotide-binding</keyword>
<dbReference type="GO" id="GO:0045913">
    <property type="term" value="P:positive regulation of carbohydrate metabolic process"/>
    <property type="evidence" value="ECO:0007669"/>
    <property type="project" value="UniProtKB-UniRule"/>
</dbReference>
<dbReference type="SMART" id="SM00421">
    <property type="entry name" value="HTH_LUXR"/>
    <property type="match status" value="1"/>
</dbReference>
<evidence type="ECO:0000256" key="4">
    <source>
        <dbReference type="ARBA" id="ARBA00023125"/>
    </source>
</evidence>
<comment type="subunit">
    <text evidence="8">Monomer in solution. Oligomerizes to an active state in the presence of the positive effectors ATP and maltotriose.</text>
</comment>
<dbReference type="InterPro" id="IPR027417">
    <property type="entry name" value="P-loop_NTPase"/>
</dbReference>
<dbReference type="PROSITE" id="PS50043">
    <property type="entry name" value="HTH_LUXR_2"/>
    <property type="match status" value="1"/>
</dbReference>
<dbReference type="PRINTS" id="PR00038">
    <property type="entry name" value="HTHLUXR"/>
</dbReference>
<organism evidence="11 12">
    <name type="scientific">Photorhabdus aegyptia</name>
    <dbReference type="NCBI Taxonomy" id="2805098"/>
    <lineage>
        <taxon>Bacteria</taxon>
        <taxon>Pseudomonadati</taxon>
        <taxon>Pseudomonadota</taxon>
        <taxon>Gammaproteobacteria</taxon>
        <taxon>Enterobacterales</taxon>
        <taxon>Morganellaceae</taxon>
        <taxon>Photorhabdus</taxon>
    </lineage>
</organism>
<dbReference type="PATRIC" id="fig|1393736.3.peg.3362"/>
<evidence type="ECO:0000259" key="10">
    <source>
        <dbReference type="PROSITE" id="PS50043"/>
    </source>
</evidence>
<keyword evidence="2 8" id="KW-0067">ATP-binding</keyword>
<evidence type="ECO:0000256" key="2">
    <source>
        <dbReference type="ARBA" id="ARBA00022840"/>
    </source>
</evidence>
<feature type="domain" description="HTH luxR-type" evidence="10">
    <location>
        <begin position="832"/>
        <end position="897"/>
    </location>
</feature>
<dbReference type="InterPro" id="IPR036388">
    <property type="entry name" value="WH-like_DNA-bd_sf"/>
</dbReference>
<sequence>MLIPSKLSRPVRLNNTVLRKRLLIRLNESSNYRLVLITSPAGYGKTTLVSQWAAGQDNLGWYSLDESDNQPERFASYLIAAFQQATQGHCVKSEVLAQKHQYANLPALFAQLFIELSEWRRPISLVIDDYHLIVNNMIHEAMRFFLRHQPENLTLTILSRNLPSLGVANLRVREQLLEIDSQQLAFDYQETQQFFDKRLTTSLDADDCKRLCNEVAGWATALQLIALSARQSCDAAELSAKRLSGINASHLSDYLVDEVLNQVDSSTREFLLRSSILRSMNDGLIVRLTGEENGQQRLEETERQGLFIQRMDDSGEWFRFHPLFASFLRQRCQWEMALQLPELHRAAAEGWLAQGYPGEAIHHALAAGDTAMLRDILLQHAWSLFNHSELSLLEECMNALPYEQLLESPRLVLLQAWLAQSQHRYSEVNTLLNQAEQALQQKQIAIEPDLLAEFDALRAQVAMNSGKPELADKLAKQALAALLPQNEYSRIVATSVEGEVLHCKGELADALARMQQTEQLARCFQVHHYALWALLQQSEILLAQGYLQTAYETQSKAFELIREQHLEQLPMHEFLLRIRSQLLWCWSRLDEAEDAARRGLEVLSNFQPQQQLQCLTQLAKCSLTRGDIDNARRYLARCENLLNNGQYHRDWRTNTDKLRVIIWQNMDDKSAAIRWLAQTERPESVSNHFNQGQWRNIARAQILLGLYDEAESILDTLNQHARELQLISDLNRNLLLCNLLYWHIGRKSEAQSVLIEALSLANRTGFISHFVIEGELMAQQLRQLIQLNTLSELELHRAQRILRDINRQHRHKFAHFDESFVTQLLTHPDVPELIRNSPLTQREWQVLGLIYSGYSNDQIAAELDVATTTIKTHIRNLYQKLGIANRQEAIQQAQQLMQMMGLGV</sequence>
<accession>A0A022PI23</accession>
<keyword evidence="3 8" id="KW-0805">Transcription regulation</keyword>
<dbReference type="GO" id="GO:0005524">
    <property type="term" value="F:ATP binding"/>
    <property type="evidence" value="ECO:0007669"/>
    <property type="project" value="UniProtKB-UniRule"/>
</dbReference>
<dbReference type="GO" id="GO:0045893">
    <property type="term" value="P:positive regulation of DNA-templated transcription"/>
    <property type="evidence" value="ECO:0007669"/>
    <property type="project" value="UniProtKB-UniRule"/>
</dbReference>
<dbReference type="InterPro" id="IPR041617">
    <property type="entry name" value="TPR_MalT"/>
</dbReference>
<dbReference type="AlphaFoldDB" id="A0A022PI23"/>
<keyword evidence="12" id="KW-1185">Reference proteome</keyword>
<comment type="caution">
    <text evidence="11">The sequence shown here is derived from an EMBL/GenBank/DDBJ whole genome shotgun (WGS) entry which is preliminary data.</text>
</comment>
<dbReference type="SUPFAM" id="SSF48452">
    <property type="entry name" value="TPR-like"/>
    <property type="match status" value="1"/>
</dbReference>
<evidence type="ECO:0000256" key="6">
    <source>
        <dbReference type="ARBA" id="ARBA00023163"/>
    </source>
</evidence>
<dbReference type="RefSeq" id="WP_036781066.1">
    <property type="nucleotide sequence ID" value="NZ_CAWLTM010000060.1"/>
</dbReference>
<name>A0A022PI23_9GAMM</name>
<dbReference type="GO" id="GO:0003677">
    <property type="term" value="F:DNA binding"/>
    <property type="evidence" value="ECO:0007669"/>
    <property type="project" value="UniProtKB-KW"/>
</dbReference>
<dbReference type="PROSITE" id="PS00622">
    <property type="entry name" value="HTH_LUXR_1"/>
    <property type="match status" value="1"/>
</dbReference>
<protein>
    <recommendedName>
        <fullName evidence="8">HTH-type transcriptional regulator MalT</fullName>
    </recommendedName>
    <alternativeName>
        <fullName evidence="8">ATP-dependent transcriptional activator MalT</fullName>
    </alternativeName>
</protein>
<evidence type="ECO:0000256" key="1">
    <source>
        <dbReference type="ARBA" id="ARBA00022741"/>
    </source>
</evidence>
<comment type="function">
    <text evidence="8">Positively regulates the transcription of the maltose regulon whose gene products are responsible for uptake and catabolism of malto-oligosaccharides. Specifically binds to the promoter region of its target genes, recognizing a short DNA motif called the MalT box.</text>
</comment>
<keyword evidence="5 8" id="KW-0010">Activator</keyword>
<evidence type="ECO:0000256" key="8">
    <source>
        <dbReference type="HAMAP-Rule" id="MF_01247"/>
    </source>
</evidence>
<dbReference type="Pfam" id="PF25873">
    <property type="entry name" value="WHD_MalT"/>
    <property type="match status" value="1"/>
</dbReference>
<dbReference type="InterPro" id="IPR059106">
    <property type="entry name" value="WHD_MalT"/>
</dbReference>
<evidence type="ECO:0000256" key="9">
    <source>
        <dbReference type="SAM" id="Coils"/>
    </source>
</evidence>
<dbReference type="InterPro" id="IPR016032">
    <property type="entry name" value="Sig_transdc_resp-reg_C-effctor"/>
</dbReference>
<keyword evidence="4 8" id="KW-0238">DNA-binding</keyword>
<dbReference type="SUPFAM" id="SSF52540">
    <property type="entry name" value="P-loop containing nucleoside triphosphate hydrolases"/>
    <property type="match status" value="1"/>
</dbReference>
<dbReference type="CDD" id="cd06170">
    <property type="entry name" value="LuxR_C_like"/>
    <property type="match status" value="1"/>
</dbReference>
<dbReference type="Gene3D" id="1.10.10.10">
    <property type="entry name" value="Winged helix-like DNA-binding domain superfamily/Winged helix DNA-binding domain"/>
    <property type="match status" value="1"/>
</dbReference>
<dbReference type="GO" id="GO:0003700">
    <property type="term" value="F:DNA-binding transcription factor activity"/>
    <property type="evidence" value="ECO:0007669"/>
    <property type="project" value="UniProtKB-UniRule"/>
</dbReference>
<dbReference type="NCBIfam" id="NF003420">
    <property type="entry name" value="PRK04841.1"/>
    <property type="match status" value="1"/>
</dbReference>
<evidence type="ECO:0000256" key="5">
    <source>
        <dbReference type="ARBA" id="ARBA00023159"/>
    </source>
</evidence>
<keyword evidence="6 8" id="KW-0804">Transcription</keyword>
<dbReference type="SUPFAM" id="SSF46894">
    <property type="entry name" value="C-terminal effector domain of the bipartite response regulators"/>
    <property type="match status" value="1"/>
</dbReference>
<dbReference type="InterPro" id="IPR023768">
    <property type="entry name" value="Tscrpt_reg_HTH_MalT"/>
</dbReference>
<dbReference type="Proteomes" id="UP000023464">
    <property type="component" value="Unassembled WGS sequence"/>
</dbReference>
<feature type="coiled-coil region" evidence="9">
    <location>
        <begin position="418"/>
        <end position="445"/>
    </location>
</feature>
<comment type="activity regulation">
    <text evidence="8">Activated by ATP and maltotriose, which are both required for DNA binding.</text>
</comment>